<keyword evidence="2" id="KW-1185">Reference proteome</keyword>
<organism evidence="1 2">
    <name type="scientific">Linum trigynum</name>
    <dbReference type="NCBI Taxonomy" id="586398"/>
    <lineage>
        <taxon>Eukaryota</taxon>
        <taxon>Viridiplantae</taxon>
        <taxon>Streptophyta</taxon>
        <taxon>Embryophyta</taxon>
        <taxon>Tracheophyta</taxon>
        <taxon>Spermatophyta</taxon>
        <taxon>Magnoliopsida</taxon>
        <taxon>eudicotyledons</taxon>
        <taxon>Gunneridae</taxon>
        <taxon>Pentapetalae</taxon>
        <taxon>rosids</taxon>
        <taxon>fabids</taxon>
        <taxon>Malpighiales</taxon>
        <taxon>Linaceae</taxon>
        <taxon>Linum</taxon>
    </lineage>
</organism>
<gene>
    <name evidence="1" type="ORF">LTRI10_LOCUS34309</name>
</gene>
<dbReference type="EMBL" id="OZ034819">
    <property type="protein sequence ID" value="CAL1393756.1"/>
    <property type="molecule type" value="Genomic_DNA"/>
</dbReference>
<reference evidence="1 2" key="1">
    <citation type="submission" date="2024-04" db="EMBL/GenBank/DDBJ databases">
        <authorList>
            <person name="Fracassetti M."/>
        </authorList>
    </citation>
    <scope>NUCLEOTIDE SEQUENCE [LARGE SCALE GENOMIC DNA]</scope>
</reference>
<dbReference type="AlphaFoldDB" id="A0AAV2F675"/>
<protein>
    <submittedName>
        <fullName evidence="1">Uncharacterized protein</fullName>
    </submittedName>
</protein>
<name>A0AAV2F675_9ROSI</name>
<sequence>MVVYGLYNERVTYGYTVLPMTAPEGVNQPSQVIKLVFTGAHWVRLYVGEVDGVTPIPPFSPQWSHFRDMLRVADWDSLYEAERQLYIDLGGHHPANDDESD</sequence>
<evidence type="ECO:0000313" key="1">
    <source>
        <dbReference type="EMBL" id="CAL1393756.1"/>
    </source>
</evidence>
<dbReference type="Proteomes" id="UP001497516">
    <property type="component" value="Chromosome 6"/>
</dbReference>
<evidence type="ECO:0000313" key="2">
    <source>
        <dbReference type="Proteomes" id="UP001497516"/>
    </source>
</evidence>
<accession>A0AAV2F675</accession>
<proteinExistence type="predicted"/>